<dbReference type="RefSeq" id="WP_076964123.1">
    <property type="nucleotide sequence ID" value="NZ_CBCRYT010000025.1"/>
</dbReference>
<evidence type="ECO:0000313" key="2">
    <source>
        <dbReference type="EMBL" id="MCF5108410.1"/>
    </source>
</evidence>
<organism evidence="3 4">
    <name type="scientific">Pseudomonas gessardii</name>
    <dbReference type="NCBI Taxonomy" id="78544"/>
    <lineage>
        <taxon>Bacteria</taxon>
        <taxon>Pseudomonadati</taxon>
        <taxon>Pseudomonadota</taxon>
        <taxon>Gammaproteobacteria</taxon>
        <taxon>Pseudomonadales</taxon>
        <taxon>Pseudomonadaceae</taxon>
        <taxon>Pseudomonas</taxon>
    </lineage>
</organism>
<dbReference type="Proteomes" id="UP000814003">
    <property type="component" value="Unassembled WGS sequence"/>
</dbReference>
<reference evidence="2 5" key="1">
    <citation type="submission" date="2019-11" db="EMBL/GenBank/DDBJ databases">
        <title>Epiphytic Pseudomonas syringae from cherry orchards.</title>
        <authorList>
            <person name="Hulin M.T."/>
        </authorList>
    </citation>
    <scope>NUCLEOTIDE SEQUENCE [LARGE SCALE GENOMIC DNA]</scope>
    <source>
        <strain evidence="2 5">PA-6-5B</strain>
    </source>
</reference>
<proteinExistence type="predicted"/>
<keyword evidence="5" id="KW-1185">Reference proteome</keyword>
<accession>A0A7Y1MRR8</accession>
<evidence type="ECO:0000313" key="3">
    <source>
        <dbReference type="EMBL" id="NNA97184.1"/>
    </source>
</evidence>
<feature type="signal peptide" evidence="1">
    <location>
        <begin position="1"/>
        <end position="19"/>
    </location>
</feature>
<evidence type="ECO:0000256" key="1">
    <source>
        <dbReference type="SAM" id="SignalP"/>
    </source>
</evidence>
<evidence type="ECO:0000313" key="5">
    <source>
        <dbReference type="Proteomes" id="UP000814003"/>
    </source>
</evidence>
<gene>
    <name evidence="2" type="ORF">GIW56_16320</name>
    <name evidence="3" type="ORF">HBO33_18600</name>
</gene>
<sequence>MKINLMGLMFLTFSIPALAAPAAPSIDVTFGKPTHIHHLTYQKLYDAKPFKEATLYYYENGLYKIISPGEEHYGVYVVKGSFADQDYAISYISLPSEDWYGNVALHDLTFNAKTGIFGQQAHIPSDQNIPKQDGTFLLEKNQEADPRSIKWPVAARQ</sequence>
<dbReference type="EMBL" id="WKED01000028">
    <property type="protein sequence ID" value="MCF5108410.1"/>
    <property type="molecule type" value="Genomic_DNA"/>
</dbReference>
<feature type="chain" id="PRO_5031034438" evidence="1">
    <location>
        <begin position="20"/>
        <end position="157"/>
    </location>
</feature>
<reference evidence="3 4" key="2">
    <citation type="journal article" date="2020" name="Front. Microbiol.">
        <title>Genetic Organization of the aprX-lipA2 Operon Affects the Proteolytic Potential of Pseudomonas Species in Milk.</title>
        <authorList>
            <person name="Maier C."/>
            <person name="Huptas C."/>
            <person name="von Neubeck M."/>
            <person name="Scherer S."/>
            <person name="Wenning M."/>
            <person name="Lucking G."/>
        </authorList>
    </citation>
    <scope>NUCLEOTIDE SEQUENCE [LARGE SCALE GENOMIC DNA]</scope>
    <source>
        <strain evidence="3 4">G4779</strain>
    </source>
</reference>
<comment type="caution">
    <text evidence="3">The sequence shown here is derived from an EMBL/GenBank/DDBJ whole genome shotgun (WGS) entry which is preliminary data.</text>
</comment>
<dbReference type="GeneID" id="70103304"/>
<dbReference type="OrthoDB" id="9802489at2"/>
<evidence type="ECO:0000313" key="4">
    <source>
        <dbReference type="Proteomes" id="UP000542111"/>
    </source>
</evidence>
<keyword evidence="1" id="KW-0732">Signal</keyword>
<dbReference type="Proteomes" id="UP000542111">
    <property type="component" value="Unassembled WGS sequence"/>
</dbReference>
<protein>
    <submittedName>
        <fullName evidence="3">Uncharacterized protein</fullName>
    </submittedName>
</protein>
<dbReference type="AlphaFoldDB" id="A0A7Y1MRR8"/>
<dbReference type="EMBL" id="JAAQYP010000031">
    <property type="protein sequence ID" value="NNA97184.1"/>
    <property type="molecule type" value="Genomic_DNA"/>
</dbReference>
<name>A0A7Y1MRR8_9PSED</name>